<dbReference type="Proteomes" id="UP001139289">
    <property type="component" value="Unassembled WGS sequence"/>
</dbReference>
<evidence type="ECO:0000313" key="3">
    <source>
        <dbReference type="Proteomes" id="UP001139289"/>
    </source>
</evidence>
<organism evidence="2 3">
    <name type="scientific">Microbacterium tenebrionis</name>
    <dbReference type="NCBI Taxonomy" id="2830665"/>
    <lineage>
        <taxon>Bacteria</taxon>
        <taxon>Bacillati</taxon>
        <taxon>Actinomycetota</taxon>
        <taxon>Actinomycetes</taxon>
        <taxon>Micrococcales</taxon>
        <taxon>Microbacteriaceae</taxon>
        <taxon>Microbacterium</taxon>
    </lineage>
</organism>
<keyword evidence="3" id="KW-1185">Reference proteome</keyword>
<feature type="transmembrane region" description="Helical" evidence="1">
    <location>
        <begin position="6"/>
        <end position="22"/>
    </location>
</feature>
<name>A0A9X1RYV8_9MICO</name>
<proteinExistence type="predicted"/>
<evidence type="ECO:0000256" key="1">
    <source>
        <dbReference type="SAM" id="Phobius"/>
    </source>
</evidence>
<evidence type="ECO:0000313" key="2">
    <source>
        <dbReference type="EMBL" id="MCC2028946.1"/>
    </source>
</evidence>
<keyword evidence="1" id="KW-0812">Transmembrane</keyword>
<dbReference type="RefSeq" id="WP_227530162.1">
    <property type="nucleotide sequence ID" value="NZ_JAGTTM010000002.1"/>
</dbReference>
<protein>
    <submittedName>
        <fullName evidence="2">Uncharacterized protein</fullName>
    </submittedName>
</protein>
<comment type="caution">
    <text evidence="2">The sequence shown here is derived from an EMBL/GenBank/DDBJ whole genome shotgun (WGS) entry which is preliminary data.</text>
</comment>
<keyword evidence="1" id="KW-1133">Transmembrane helix</keyword>
<reference evidence="2" key="1">
    <citation type="submission" date="2021-04" db="EMBL/GenBank/DDBJ databases">
        <title>Microbacterium tenobrionis sp. nov. and Microbacterium allomyrinae sp. nov., isolated from larvae of Tenobrio molitor and Allomyrina dichotoma, respectively.</title>
        <authorList>
            <person name="Lee S.D."/>
        </authorList>
    </citation>
    <scope>NUCLEOTIDE SEQUENCE</scope>
    <source>
        <strain evidence="2">YMB-B2</strain>
    </source>
</reference>
<dbReference type="AlphaFoldDB" id="A0A9X1RYV8"/>
<sequence>MVEVIVGGLISGVVVLIIAGLWKRRHAPRRWVREQDKIATTIEQKDARQELTVLREQVVEVARARNVVIPASSTGINPTIVTFSDGSVWCYFNDHARYVHAIRAGQVPPTRSSRGTPSVPVSRWKKETLERWLAENAD</sequence>
<accession>A0A9X1RYV8</accession>
<gene>
    <name evidence="2" type="ORF">KEC56_05350</name>
</gene>
<keyword evidence="1" id="KW-0472">Membrane</keyword>
<dbReference type="EMBL" id="JAGTTM010000002">
    <property type="protein sequence ID" value="MCC2028946.1"/>
    <property type="molecule type" value="Genomic_DNA"/>
</dbReference>